<reference evidence="1" key="2">
    <citation type="journal article" date="2023" name="Int. J. Mol. Sci.">
        <title>De Novo Assembly and Annotation of 11 Diverse Shrub Willow (Salix) Genomes Reveals Novel Gene Organization in Sex-Linked Regions.</title>
        <authorList>
            <person name="Hyden B."/>
            <person name="Feng K."/>
            <person name="Yates T.B."/>
            <person name="Jawdy S."/>
            <person name="Cereghino C."/>
            <person name="Smart L.B."/>
            <person name="Muchero W."/>
        </authorList>
    </citation>
    <scope>NUCLEOTIDE SEQUENCE</scope>
    <source>
        <tissue evidence="1">Shoot tip</tissue>
    </source>
</reference>
<dbReference type="EMBL" id="JAPFFM010000020">
    <property type="protein sequence ID" value="KAJ6681636.1"/>
    <property type="molecule type" value="Genomic_DNA"/>
</dbReference>
<protein>
    <submittedName>
        <fullName evidence="1">Uncharacterized protein</fullName>
    </submittedName>
</protein>
<gene>
    <name evidence="1" type="ORF">OIU74_020003</name>
</gene>
<comment type="caution">
    <text evidence="1">The sequence shown here is derived from an EMBL/GenBank/DDBJ whole genome shotgun (WGS) entry which is preliminary data.</text>
</comment>
<organism evidence="1 2">
    <name type="scientific">Salix koriyanagi</name>
    <dbReference type="NCBI Taxonomy" id="2511006"/>
    <lineage>
        <taxon>Eukaryota</taxon>
        <taxon>Viridiplantae</taxon>
        <taxon>Streptophyta</taxon>
        <taxon>Embryophyta</taxon>
        <taxon>Tracheophyta</taxon>
        <taxon>Spermatophyta</taxon>
        <taxon>Magnoliopsida</taxon>
        <taxon>eudicotyledons</taxon>
        <taxon>Gunneridae</taxon>
        <taxon>Pentapetalae</taxon>
        <taxon>rosids</taxon>
        <taxon>fabids</taxon>
        <taxon>Malpighiales</taxon>
        <taxon>Salicaceae</taxon>
        <taxon>Saliceae</taxon>
        <taxon>Salix</taxon>
    </lineage>
</organism>
<sequence>MFLVLTDTSSSRVYFLRDQDTTSANYCPLLSSFRASALFRRVCPALALSGLYGSHGARFTIGPRSGPTPLADRWFQRSRTPLKDRGGSKEFLFRPASLSCIHHPLPTISNMKRADKCRKDL</sequence>
<proteinExistence type="predicted"/>
<dbReference type="Proteomes" id="UP001151752">
    <property type="component" value="Chromosome 5"/>
</dbReference>
<accession>A0A9Q0P4T7</accession>
<evidence type="ECO:0000313" key="2">
    <source>
        <dbReference type="Proteomes" id="UP001151752"/>
    </source>
</evidence>
<dbReference type="AlphaFoldDB" id="A0A9Q0P4T7"/>
<reference evidence="1" key="1">
    <citation type="submission" date="2022-11" db="EMBL/GenBank/DDBJ databases">
        <authorList>
            <person name="Hyden B.L."/>
            <person name="Feng K."/>
            <person name="Yates T."/>
            <person name="Jawdy S."/>
            <person name="Smart L.B."/>
            <person name="Muchero W."/>
        </authorList>
    </citation>
    <scope>NUCLEOTIDE SEQUENCE</scope>
    <source>
        <tissue evidence="1">Shoot tip</tissue>
    </source>
</reference>
<evidence type="ECO:0000313" key="1">
    <source>
        <dbReference type="EMBL" id="KAJ6681636.1"/>
    </source>
</evidence>
<keyword evidence="2" id="KW-1185">Reference proteome</keyword>
<name>A0A9Q0P4T7_9ROSI</name>